<dbReference type="InterPro" id="IPR004776">
    <property type="entry name" value="Mem_transp_PIN-like"/>
</dbReference>
<organism evidence="8 9">
    <name type="scientific">Novosphingobium sediminicola</name>
    <dbReference type="NCBI Taxonomy" id="563162"/>
    <lineage>
        <taxon>Bacteria</taxon>
        <taxon>Pseudomonadati</taxon>
        <taxon>Pseudomonadota</taxon>
        <taxon>Alphaproteobacteria</taxon>
        <taxon>Sphingomonadales</taxon>
        <taxon>Sphingomonadaceae</taxon>
        <taxon>Novosphingobium</taxon>
    </lineage>
</organism>
<sequence length="273" mass="29407">MRQRKRLRPASAGAAGLILPRRRASETAPLRPLAGHQPDKLMLSILGITLPIFALILAGWGARRIGVMGPMASGEINRYVVNLALPALLFDIVANAKIATIWQPGFMAVFALGGAAVFALALGVGMSRGRPLADAAIDGLNAGYANTGFIGFPLLLAVLGPASLAPTLIASILTVCVLFALALVLLEIGLQAQAHRSIWRARSRSRWRATPCWWRLRWGRSFCSRGLACPRRSMLSSNCWAGRPRPARWSGWACFWPKSARLRSIGPPSARSA</sequence>
<dbReference type="PANTHER" id="PTHR36838:SF3">
    <property type="entry name" value="TRANSPORTER AUXIN EFFLUX CARRIER EC FAMILY"/>
    <property type="match status" value="1"/>
</dbReference>
<dbReference type="GO" id="GO:0016020">
    <property type="term" value="C:membrane"/>
    <property type="evidence" value="ECO:0007669"/>
    <property type="project" value="UniProtKB-SubCell"/>
</dbReference>
<keyword evidence="3" id="KW-1003">Cell membrane</keyword>
<keyword evidence="4 7" id="KW-0812">Transmembrane</keyword>
<reference evidence="8 9" key="1">
    <citation type="submission" date="2020-08" db="EMBL/GenBank/DDBJ databases">
        <title>Genomic Encyclopedia of Type Strains, Phase IV (KMG-IV): sequencing the most valuable type-strain genomes for metagenomic binning, comparative biology and taxonomic classification.</title>
        <authorList>
            <person name="Goeker M."/>
        </authorList>
    </citation>
    <scope>NUCLEOTIDE SEQUENCE [LARGE SCALE GENOMIC DNA]</scope>
    <source>
        <strain evidence="8 9">DSM 27057</strain>
    </source>
</reference>
<accession>A0A7W6G7J6</accession>
<feature type="transmembrane region" description="Helical" evidence="7">
    <location>
        <begin position="40"/>
        <end position="58"/>
    </location>
</feature>
<keyword evidence="5 7" id="KW-1133">Transmembrane helix</keyword>
<dbReference type="AlphaFoldDB" id="A0A7W6G7J6"/>
<evidence type="ECO:0000256" key="4">
    <source>
        <dbReference type="ARBA" id="ARBA00022692"/>
    </source>
</evidence>
<dbReference type="PANTHER" id="PTHR36838">
    <property type="entry name" value="AUXIN EFFLUX CARRIER FAMILY PROTEIN"/>
    <property type="match status" value="1"/>
</dbReference>
<evidence type="ECO:0000256" key="7">
    <source>
        <dbReference type="SAM" id="Phobius"/>
    </source>
</evidence>
<comment type="caution">
    <text evidence="8">The sequence shown here is derived from an EMBL/GenBank/DDBJ whole genome shotgun (WGS) entry which is preliminary data.</text>
</comment>
<evidence type="ECO:0000256" key="3">
    <source>
        <dbReference type="ARBA" id="ARBA00022475"/>
    </source>
</evidence>
<evidence type="ECO:0000313" key="9">
    <source>
        <dbReference type="Proteomes" id="UP000548867"/>
    </source>
</evidence>
<evidence type="ECO:0000256" key="1">
    <source>
        <dbReference type="ARBA" id="ARBA00004141"/>
    </source>
</evidence>
<keyword evidence="2" id="KW-0813">Transport</keyword>
<feature type="transmembrane region" description="Helical" evidence="7">
    <location>
        <begin position="105"/>
        <end position="124"/>
    </location>
</feature>
<feature type="transmembrane region" description="Helical" evidence="7">
    <location>
        <begin position="168"/>
        <end position="190"/>
    </location>
</feature>
<keyword evidence="9" id="KW-1185">Reference proteome</keyword>
<dbReference type="Pfam" id="PF03547">
    <property type="entry name" value="Mem_trans"/>
    <property type="match status" value="1"/>
</dbReference>
<protein>
    <recommendedName>
        <fullName evidence="10">Transporter</fullName>
    </recommendedName>
</protein>
<evidence type="ECO:0000256" key="5">
    <source>
        <dbReference type="ARBA" id="ARBA00022989"/>
    </source>
</evidence>
<dbReference type="EMBL" id="JACIDX010000013">
    <property type="protein sequence ID" value="MBB3956458.1"/>
    <property type="molecule type" value="Genomic_DNA"/>
</dbReference>
<evidence type="ECO:0000313" key="8">
    <source>
        <dbReference type="EMBL" id="MBB3956458.1"/>
    </source>
</evidence>
<proteinExistence type="predicted"/>
<comment type="subcellular location">
    <subcellularLocation>
        <location evidence="1">Membrane</location>
        <topology evidence="1">Multi-pass membrane protein</topology>
    </subcellularLocation>
</comment>
<evidence type="ECO:0008006" key="10">
    <source>
        <dbReference type="Google" id="ProtNLM"/>
    </source>
</evidence>
<name>A0A7W6G7J6_9SPHN</name>
<evidence type="ECO:0000256" key="6">
    <source>
        <dbReference type="ARBA" id="ARBA00023136"/>
    </source>
</evidence>
<dbReference type="Proteomes" id="UP000548867">
    <property type="component" value="Unassembled WGS sequence"/>
</dbReference>
<gene>
    <name evidence="8" type="ORF">GGR38_003421</name>
</gene>
<dbReference type="GO" id="GO:0055085">
    <property type="term" value="P:transmembrane transport"/>
    <property type="evidence" value="ECO:0007669"/>
    <property type="project" value="InterPro"/>
</dbReference>
<feature type="transmembrane region" description="Helical" evidence="7">
    <location>
        <begin position="144"/>
        <end position="162"/>
    </location>
</feature>
<evidence type="ECO:0000256" key="2">
    <source>
        <dbReference type="ARBA" id="ARBA00022448"/>
    </source>
</evidence>
<keyword evidence="6 7" id="KW-0472">Membrane</keyword>